<proteinExistence type="inferred from homology"/>
<dbReference type="Proteomes" id="UP000677126">
    <property type="component" value="Chromosome"/>
</dbReference>
<evidence type="ECO:0000256" key="4">
    <source>
        <dbReference type="ARBA" id="ARBA00022729"/>
    </source>
</evidence>
<dbReference type="SUPFAM" id="SSF53474">
    <property type="entry name" value="alpha/beta-Hydrolases"/>
    <property type="match status" value="1"/>
</dbReference>
<protein>
    <submittedName>
        <fullName evidence="8">Tannase/feruloyl esterase family alpha/beta hydrolase</fullName>
    </submittedName>
</protein>
<comment type="similarity">
    <text evidence="1">Belongs to the tannase family.</text>
</comment>
<evidence type="ECO:0000256" key="2">
    <source>
        <dbReference type="ARBA" id="ARBA00022487"/>
    </source>
</evidence>
<evidence type="ECO:0000256" key="6">
    <source>
        <dbReference type="ARBA" id="ARBA00022837"/>
    </source>
</evidence>
<gene>
    <name evidence="8" type="ORF">HT578_01875</name>
</gene>
<evidence type="ECO:0000256" key="3">
    <source>
        <dbReference type="ARBA" id="ARBA00022723"/>
    </source>
</evidence>
<dbReference type="EMBL" id="CP054856">
    <property type="protein sequence ID" value="QVM82617.1"/>
    <property type="molecule type" value="Genomic_DNA"/>
</dbReference>
<keyword evidence="2" id="KW-0719">Serine esterase</keyword>
<organism evidence="8 9">
    <name type="scientific">Novosphingobium decolorationis</name>
    <dbReference type="NCBI Taxonomy" id="2698673"/>
    <lineage>
        <taxon>Bacteria</taxon>
        <taxon>Pseudomonadati</taxon>
        <taxon>Pseudomonadota</taxon>
        <taxon>Alphaproteobacteria</taxon>
        <taxon>Sphingomonadales</taxon>
        <taxon>Sphingomonadaceae</taxon>
        <taxon>Novosphingobium</taxon>
    </lineage>
</organism>
<evidence type="ECO:0000256" key="5">
    <source>
        <dbReference type="ARBA" id="ARBA00022801"/>
    </source>
</evidence>
<dbReference type="InterPro" id="IPR011118">
    <property type="entry name" value="Tannase/feruloyl_esterase"/>
</dbReference>
<keyword evidence="4" id="KW-0732">Signal</keyword>
<dbReference type="GO" id="GO:0016787">
    <property type="term" value="F:hydrolase activity"/>
    <property type="evidence" value="ECO:0007669"/>
    <property type="project" value="UniProtKB-KW"/>
</dbReference>
<dbReference type="Pfam" id="PF07519">
    <property type="entry name" value="Tannase"/>
    <property type="match status" value="1"/>
</dbReference>
<evidence type="ECO:0000313" key="9">
    <source>
        <dbReference type="Proteomes" id="UP000677126"/>
    </source>
</evidence>
<accession>A0ABX8E0J3</accession>
<name>A0ABX8E0J3_9SPHN</name>
<dbReference type="RefSeq" id="WP_213501850.1">
    <property type="nucleotide sequence ID" value="NZ_CP054856.1"/>
</dbReference>
<evidence type="ECO:0000256" key="7">
    <source>
        <dbReference type="ARBA" id="ARBA00023157"/>
    </source>
</evidence>
<sequence>MPVDFEAPRIETGEWEGQALPRHCRIAGRINPRTSPVDGRDYAIAFVLRLPVGGAWNGRFVQLGGGGSNGATPTALDHVFASDTTPLLRGFAVIDTDGGHNAANADPEAGGSAAFGRDPQARRDHFFNAYDMVARVGKSLSAQFYGAPMHSYFVGCSEGGREALLMAQRFPDHFDGVLAGAPQFLQPMQSLSSVHGLQALAKEARARGLLDPDGQPAIHKVFSDGDLLLAANAIARACDGADGLVDGLVSNYRQCSEHRVVAQLRTVTCPGEKEASCLLPGQVTALRTLHAPVRNASGDQLYPGYPWDTGITARRAGFRAWWLGDYAKLKSDSIRLHFSSNMLRMVWHDPARPFALKQGAAIALGYPYARSPADPVRAWPAQSGNPDDAAGIAMINDTPDLDAFRAHAGKLLLWAGAADATHSLYQTQGYVDRLGKRYGTQRGNFARFFVAPGVGHCGGGPGPEKADLLGALVKWVEEDKAPEAIVARGHVPGEEANEASPLAPGARNGLGGTYTRPLCAYPAHAHYRGGPIDQAASFSCTQAETTL</sequence>
<keyword evidence="9" id="KW-1185">Reference proteome</keyword>
<keyword evidence="6" id="KW-0106">Calcium</keyword>
<dbReference type="PANTHER" id="PTHR33938:SF15">
    <property type="entry name" value="FERULOYL ESTERASE B-RELATED"/>
    <property type="match status" value="1"/>
</dbReference>
<dbReference type="PANTHER" id="PTHR33938">
    <property type="entry name" value="FERULOYL ESTERASE B-RELATED"/>
    <property type="match status" value="1"/>
</dbReference>
<keyword evidence="7" id="KW-1015">Disulfide bond</keyword>
<reference evidence="8 9" key="1">
    <citation type="journal article" date="2021" name="Int. J. Syst. Evol. Microbiol.">
        <title>Novosphingobium decolorationis sp. nov., an aniline blue-decolourizing bacterium isolated from East Pacific sediment.</title>
        <authorList>
            <person name="Chen X."/>
            <person name="Dong B."/>
            <person name="Chen T."/>
            <person name="Ren N."/>
            <person name="Wang J."/>
            <person name="Xu Y."/>
            <person name="Yang J."/>
            <person name="Zhu S."/>
            <person name="Chen J."/>
        </authorList>
    </citation>
    <scope>NUCLEOTIDE SEQUENCE [LARGE SCALE GENOMIC DNA]</scope>
    <source>
        <strain evidence="8 9">502str22</strain>
    </source>
</reference>
<dbReference type="Gene3D" id="3.40.50.1820">
    <property type="entry name" value="alpha/beta hydrolase"/>
    <property type="match status" value="1"/>
</dbReference>
<evidence type="ECO:0000313" key="8">
    <source>
        <dbReference type="EMBL" id="QVM82617.1"/>
    </source>
</evidence>
<evidence type="ECO:0000256" key="1">
    <source>
        <dbReference type="ARBA" id="ARBA00006249"/>
    </source>
</evidence>
<keyword evidence="5 8" id="KW-0378">Hydrolase</keyword>
<keyword evidence="3" id="KW-0479">Metal-binding</keyword>
<dbReference type="InterPro" id="IPR029058">
    <property type="entry name" value="AB_hydrolase_fold"/>
</dbReference>